<reference evidence="7 8" key="1">
    <citation type="submission" date="2023-09" db="EMBL/GenBank/DDBJ databases">
        <authorList>
            <person name="Rey-Velasco X."/>
        </authorList>
    </citation>
    <scope>NUCLEOTIDE SEQUENCE [LARGE SCALE GENOMIC DNA]</scope>
    <source>
        <strain evidence="7 8">P117</strain>
    </source>
</reference>
<comment type="cofactor">
    <cofactor evidence="1">
        <name>Mg(2+)</name>
        <dbReference type="ChEBI" id="CHEBI:18420"/>
    </cofactor>
</comment>
<dbReference type="PANTHER" id="PTHR43281:SF1">
    <property type="entry name" value="FARNESYL DIPHOSPHATE SYNTHASE"/>
    <property type="match status" value="1"/>
</dbReference>
<keyword evidence="5" id="KW-0460">Magnesium</keyword>
<gene>
    <name evidence="7" type="ORF">RM552_05015</name>
</gene>
<evidence type="ECO:0000256" key="1">
    <source>
        <dbReference type="ARBA" id="ARBA00001946"/>
    </source>
</evidence>
<evidence type="ECO:0000256" key="2">
    <source>
        <dbReference type="ARBA" id="ARBA00006706"/>
    </source>
</evidence>
<dbReference type="PROSITE" id="PS00444">
    <property type="entry name" value="POLYPRENYL_SYNTHASE_2"/>
    <property type="match status" value="1"/>
</dbReference>
<evidence type="ECO:0000256" key="6">
    <source>
        <dbReference type="ARBA" id="ARBA00023229"/>
    </source>
</evidence>
<evidence type="ECO:0000256" key="3">
    <source>
        <dbReference type="ARBA" id="ARBA00022679"/>
    </source>
</evidence>
<evidence type="ECO:0000256" key="4">
    <source>
        <dbReference type="ARBA" id="ARBA00022723"/>
    </source>
</evidence>
<dbReference type="InterPro" id="IPR033749">
    <property type="entry name" value="Polyprenyl_synt_CS"/>
</dbReference>
<keyword evidence="4" id="KW-0479">Metal-binding</keyword>
<accession>A0ABU2ZRH8</accession>
<dbReference type="RefSeq" id="WP_311367680.1">
    <property type="nucleotide sequence ID" value="NZ_JAVRHX010000001.1"/>
</dbReference>
<dbReference type="Proteomes" id="UP001253545">
    <property type="component" value="Unassembled WGS sequence"/>
</dbReference>
<sequence>MTSLIDSSNAKLSKQSLYNDSSYDELSNDIACSIDSGCYQKMEKKAIHYFSELLSLAKNDDCLAQLTCIYEQWLKENNQNKSSLKLSLIEQQMQQNASTNSLTFLQKLAVDKQLKTYLDKSLSYIFMRDLGKSLKNRDVIKQVDELSTHIQKWVRKNEGHDAPELLNNAYIDKKSKQYNVEASITWLKSKLFLLEQQLPASLDKTNGLRKLVKVIAGVVMHRLTEMPKDLPKRAQSESLDNAIRLGYCYGLTYPLIDDIQDSPNFLNNEEKESFNLAIRESLLSGELAEFPVFSDANNETMCFVYEELKCAFETIKSYQSRSSAISFFEQAFVFFEAQDIDRRKSAKHGVYSDEALFLPVILKSAGSRLVARDIVHNKRDEQFEHRVFCFGIYNQFNDDIKDLLVDIQQDNLTPYSHYYHVEGAKSENVNPYRVYWCVVFYLITTVYKNDAHAKQLLLERSINAHKSLKNEVGDEKYKELERTLLNTGYMPFDKLISTLIKTPNQVAWFDKLISREVSNYFEHQQRIKKDFQKNYQNAQSFIEQHLKIEAHQRIDDTLLRDAANYSLTIGGKRLRPVLAYITMIHRYKFEQDQTLPVLQLLEYMHTSSLVFDDKPSQDNASLRRGKASLHKYCKSEAHAELTGVYLIMKAVEVQTTIKGVDPSTILASIEYASNTTQAICEGQLLDLKSSRSCTGITELERICFLKTSLAIEAAMIIPAILANEDDIEKEYLKRFAKYLGLVFQLKDDLLDAEGVEQTMGKPVQQDSSANKASFVTVLGVEGARDKLYQYRRKAAESLRSLSGDNTFYEQLLDFVIHRQS</sequence>
<keyword evidence="8" id="KW-1185">Reference proteome</keyword>
<evidence type="ECO:0000313" key="8">
    <source>
        <dbReference type="Proteomes" id="UP001253545"/>
    </source>
</evidence>
<keyword evidence="3" id="KW-0808">Transferase</keyword>
<dbReference type="SUPFAM" id="SSF48576">
    <property type="entry name" value="Terpenoid synthases"/>
    <property type="match status" value="1"/>
</dbReference>
<comment type="caution">
    <text evidence="7">The sequence shown here is derived from an EMBL/GenBank/DDBJ whole genome shotgun (WGS) entry which is preliminary data.</text>
</comment>
<dbReference type="Pfam" id="PF00348">
    <property type="entry name" value="polyprenyl_synt"/>
    <property type="match status" value="1"/>
</dbReference>
<keyword evidence="6" id="KW-0414">Isoprene biosynthesis</keyword>
<dbReference type="InterPro" id="IPR000092">
    <property type="entry name" value="Polyprenyl_synt"/>
</dbReference>
<dbReference type="EMBL" id="JAVRHX010000001">
    <property type="protein sequence ID" value="MDT0594199.1"/>
    <property type="molecule type" value="Genomic_DNA"/>
</dbReference>
<dbReference type="Gene3D" id="1.10.600.10">
    <property type="entry name" value="Farnesyl Diphosphate Synthase"/>
    <property type="match status" value="1"/>
</dbReference>
<name>A0ABU2ZRH8_9ALTE</name>
<proteinExistence type="inferred from homology"/>
<dbReference type="InterPro" id="IPR008949">
    <property type="entry name" value="Isoprenoid_synthase_dom_sf"/>
</dbReference>
<dbReference type="PROSITE" id="PS00723">
    <property type="entry name" value="POLYPRENYL_SYNTHASE_1"/>
    <property type="match status" value="1"/>
</dbReference>
<evidence type="ECO:0000313" key="7">
    <source>
        <dbReference type="EMBL" id="MDT0594199.1"/>
    </source>
</evidence>
<comment type="similarity">
    <text evidence="2">Belongs to the FPP/GGPP synthase family.</text>
</comment>
<dbReference type="PANTHER" id="PTHR43281">
    <property type="entry name" value="FARNESYL DIPHOSPHATE SYNTHASE"/>
    <property type="match status" value="1"/>
</dbReference>
<evidence type="ECO:0000256" key="5">
    <source>
        <dbReference type="ARBA" id="ARBA00022842"/>
    </source>
</evidence>
<dbReference type="SFLD" id="SFLDS00005">
    <property type="entry name" value="Isoprenoid_Synthase_Type_I"/>
    <property type="match status" value="1"/>
</dbReference>
<organism evidence="7 8">
    <name type="scientific">Glaciecola petra</name>
    <dbReference type="NCBI Taxonomy" id="3075602"/>
    <lineage>
        <taxon>Bacteria</taxon>
        <taxon>Pseudomonadati</taxon>
        <taxon>Pseudomonadota</taxon>
        <taxon>Gammaproteobacteria</taxon>
        <taxon>Alteromonadales</taxon>
        <taxon>Alteromonadaceae</taxon>
        <taxon>Glaciecola</taxon>
    </lineage>
</organism>
<protein>
    <submittedName>
        <fullName evidence="7">Polyprenyl synthetase family protein</fullName>
    </submittedName>
</protein>